<dbReference type="CDD" id="cd02690">
    <property type="entry name" value="M28"/>
    <property type="match status" value="1"/>
</dbReference>
<name>A0A7C5Q9N7_AQUAO</name>
<dbReference type="SUPFAM" id="SSF52025">
    <property type="entry name" value="PA domain"/>
    <property type="match status" value="1"/>
</dbReference>
<dbReference type="Gene3D" id="3.50.30.30">
    <property type="match status" value="1"/>
</dbReference>
<keyword evidence="2" id="KW-0012">Acyltransferase</keyword>
<dbReference type="AlphaFoldDB" id="A0A7C5Q9N7"/>
<dbReference type="InterPro" id="IPR007484">
    <property type="entry name" value="Peptidase_M28"/>
</dbReference>
<reference evidence="4" key="1">
    <citation type="journal article" date="2020" name="mSystems">
        <title>Genome- and Community-Level Interaction Insights into Carbon Utilization and Element Cycling Functions of Hydrothermarchaeota in Hydrothermal Sediment.</title>
        <authorList>
            <person name="Zhou Z."/>
            <person name="Liu Y."/>
            <person name="Xu W."/>
            <person name="Pan J."/>
            <person name="Luo Z.H."/>
            <person name="Li M."/>
        </authorList>
    </citation>
    <scope>NUCLEOTIDE SEQUENCE [LARGE SCALE GENOMIC DNA]</scope>
    <source>
        <strain evidence="4">HyVt-501</strain>
    </source>
</reference>
<comment type="caution">
    <text evidence="4">The sequence shown here is derived from an EMBL/GenBank/DDBJ whole genome shotgun (WGS) entry which is preliminary data.</text>
</comment>
<dbReference type="InterPro" id="IPR040234">
    <property type="entry name" value="QC/QCL"/>
</dbReference>
<dbReference type="SUPFAM" id="SSF53187">
    <property type="entry name" value="Zn-dependent exopeptidases"/>
    <property type="match status" value="1"/>
</dbReference>
<evidence type="ECO:0000259" key="3">
    <source>
        <dbReference type="Pfam" id="PF04389"/>
    </source>
</evidence>
<dbReference type="InterPro" id="IPR046450">
    <property type="entry name" value="PA_dom_sf"/>
</dbReference>
<dbReference type="PANTHER" id="PTHR12283:SF6">
    <property type="entry name" value="GLUTAMINYL-PEPTIDE CYCLOTRANSFERASE-RELATED"/>
    <property type="match status" value="1"/>
</dbReference>
<dbReference type="Pfam" id="PF04389">
    <property type="entry name" value="Peptidase_M28"/>
    <property type="match status" value="1"/>
</dbReference>
<dbReference type="GO" id="GO:0016603">
    <property type="term" value="F:glutaminyl-peptide cyclotransferase activity"/>
    <property type="evidence" value="ECO:0007669"/>
    <property type="project" value="TreeGrafter"/>
</dbReference>
<dbReference type="Gene3D" id="3.40.630.10">
    <property type="entry name" value="Zn peptidases"/>
    <property type="match status" value="1"/>
</dbReference>
<dbReference type="Proteomes" id="UP000885792">
    <property type="component" value="Unassembled WGS sequence"/>
</dbReference>
<evidence type="ECO:0000256" key="2">
    <source>
        <dbReference type="ARBA" id="ARBA00023315"/>
    </source>
</evidence>
<organism evidence="4">
    <name type="scientific">Aquifex aeolicus</name>
    <dbReference type="NCBI Taxonomy" id="63363"/>
    <lineage>
        <taxon>Bacteria</taxon>
        <taxon>Pseudomonadati</taxon>
        <taxon>Aquificota</taxon>
        <taxon>Aquificia</taxon>
        <taxon>Aquificales</taxon>
        <taxon>Aquificaceae</taxon>
        <taxon>Aquifex</taxon>
    </lineage>
</organism>
<protein>
    <submittedName>
        <fullName evidence="4">M28 family peptidase</fullName>
    </submittedName>
</protein>
<accession>A0A7C5Q9N7</accession>
<gene>
    <name evidence="4" type="ORF">ENJ61_09175</name>
</gene>
<dbReference type="PANTHER" id="PTHR12283">
    <property type="entry name" value="GLUTAMINYL-PEPTIDE CYCLOTRANSFERASE"/>
    <property type="match status" value="1"/>
</dbReference>
<evidence type="ECO:0000256" key="1">
    <source>
        <dbReference type="ARBA" id="ARBA00022679"/>
    </source>
</evidence>
<feature type="domain" description="Peptidase M28" evidence="3">
    <location>
        <begin position="187"/>
        <end position="357"/>
    </location>
</feature>
<sequence>MRSELLEELQEITAFLSERKRVSATPQMREAQAFVRRFLSRHSIAFVEENFEIEKGMPSEALIKVNGTELTAYPFVNSLWGEREAEVVSEEEEELKGKLVIVKVGGEREEEKVRRLKEKGAVGALFYLEELNSPYIGNLGSESFLAVSVDRDTALDLKGRKVRIVSRVSRTRVRGRNIYFDIGKGPFLYVTAHLDSKPFVYGAIDNAVSVALLLILAKELRHSYRFPFRLRFLITDCEELGLEGSRHHVRNLKHTYYVVNLDGIGWSNPAVIYRDAEGYNGVKIMEKFYRHLRDLKVEIPFREGRRGRSDHVPFKEKGVEALFLSSNPFLFRHTFYDTYAAIDWDVVELWFEIVSSFLRRFHKL</sequence>
<dbReference type="EMBL" id="DRNB01000346">
    <property type="protein sequence ID" value="HHJ65058.1"/>
    <property type="molecule type" value="Genomic_DNA"/>
</dbReference>
<keyword evidence="1" id="KW-0808">Transferase</keyword>
<dbReference type="GO" id="GO:0008270">
    <property type="term" value="F:zinc ion binding"/>
    <property type="evidence" value="ECO:0007669"/>
    <property type="project" value="TreeGrafter"/>
</dbReference>
<evidence type="ECO:0000313" key="4">
    <source>
        <dbReference type="EMBL" id="HHJ65058.1"/>
    </source>
</evidence>
<proteinExistence type="predicted"/>